<keyword evidence="4" id="KW-1185">Reference proteome</keyword>
<dbReference type="SUPFAM" id="SSF54427">
    <property type="entry name" value="NTF2-like"/>
    <property type="match status" value="1"/>
</dbReference>
<dbReference type="InterPro" id="IPR037401">
    <property type="entry name" value="SnoaL-like"/>
</dbReference>
<dbReference type="KEGG" id="arev:RVR_2914"/>
<dbReference type="RefSeq" id="WP_202233571.1">
    <property type="nucleotide sequence ID" value="NZ_AP018365.1"/>
</dbReference>
<reference evidence="3 4" key="4">
    <citation type="journal article" date="2020" name="Sci. Rep.">
        <title>beta-carboline chemical signals induce reveromycin production through a LuxR family regulator in Streptomyces sp. SN-593.</title>
        <authorList>
            <person name="Panthee S."/>
            <person name="Kito N."/>
            <person name="Hayashi T."/>
            <person name="Shimizu T."/>
            <person name="Ishikawa J."/>
            <person name="Hamamoto H."/>
            <person name="Osada H."/>
            <person name="Takahashi S."/>
        </authorList>
    </citation>
    <scope>NUCLEOTIDE SEQUENCE [LARGE SCALE GENOMIC DNA]</scope>
    <source>
        <strain evidence="3 4">SN-593</strain>
    </source>
</reference>
<gene>
    <name evidence="3" type="ORF">RVR_2914</name>
</gene>
<reference evidence="3 4" key="2">
    <citation type="journal article" date="2011" name="J. Antibiot.">
        <title>Furaquinocins I and J: novel polyketide isoprenoid hybrid compounds from Streptomyces reveromyceticus SN-593.</title>
        <authorList>
            <person name="Panthee S."/>
            <person name="Takahashi S."/>
            <person name="Takagi H."/>
            <person name="Nogawa T."/>
            <person name="Oowada E."/>
            <person name="Uramoto M."/>
            <person name="Osada H."/>
        </authorList>
    </citation>
    <scope>NUCLEOTIDE SEQUENCE [LARGE SCALE GENOMIC DNA]</scope>
    <source>
        <strain evidence="3 4">SN-593</strain>
    </source>
</reference>
<name>A0A7U3VN46_9ACTN</name>
<feature type="domain" description="SnoaL-like" evidence="2">
    <location>
        <begin position="12"/>
        <end position="173"/>
    </location>
</feature>
<accession>A0A7U3VN46</accession>
<sequence length="193" mass="20921">MARTAQEADALRRLADRMDVRELVDRYLAGLDEGRFDDTWARSVFTEDGRFEVPTGGHDGVAGMAEATAAMIGRWRSTHHLAAGHLVEIDGDRARVRGSLVVTHLYPPGAVVREPAPRESGPRKPGPRESGLQDAPGRVGAPDAPGAPEPFQVGDRFEGAAVRTGAGWRFARLAFEVVWTRGTPPGRVEFPHP</sequence>
<dbReference type="Gene3D" id="3.10.450.50">
    <property type="match status" value="1"/>
</dbReference>
<protein>
    <recommendedName>
        <fullName evidence="2">SnoaL-like domain-containing protein</fullName>
    </recommendedName>
</protein>
<dbReference type="InterPro" id="IPR032710">
    <property type="entry name" value="NTF2-like_dom_sf"/>
</dbReference>
<organism evidence="3 4">
    <name type="scientific">Actinacidiphila reveromycinica</name>
    <dbReference type="NCBI Taxonomy" id="659352"/>
    <lineage>
        <taxon>Bacteria</taxon>
        <taxon>Bacillati</taxon>
        <taxon>Actinomycetota</taxon>
        <taxon>Actinomycetes</taxon>
        <taxon>Kitasatosporales</taxon>
        <taxon>Streptomycetaceae</taxon>
        <taxon>Actinacidiphila</taxon>
    </lineage>
</organism>
<evidence type="ECO:0000313" key="4">
    <source>
        <dbReference type="Proteomes" id="UP000595703"/>
    </source>
</evidence>
<dbReference type="Pfam" id="PF13577">
    <property type="entry name" value="SnoaL_4"/>
    <property type="match status" value="1"/>
</dbReference>
<reference evidence="3 4" key="1">
    <citation type="journal article" date="2010" name="J. Bacteriol.">
        <title>Biochemical characterization of a novel indole prenyltransferase from Streptomyces sp. SN-593.</title>
        <authorList>
            <person name="Takahashi S."/>
            <person name="Takagi H."/>
            <person name="Toyoda A."/>
            <person name="Uramoto M."/>
            <person name="Nogawa T."/>
            <person name="Ueki M."/>
            <person name="Sakaki Y."/>
            <person name="Osada H."/>
        </authorList>
    </citation>
    <scope>NUCLEOTIDE SEQUENCE [LARGE SCALE GENOMIC DNA]</scope>
    <source>
        <strain evidence="3 4">SN-593</strain>
    </source>
</reference>
<dbReference type="AlphaFoldDB" id="A0A7U3VN46"/>
<evidence type="ECO:0000256" key="1">
    <source>
        <dbReference type="SAM" id="MobiDB-lite"/>
    </source>
</evidence>
<evidence type="ECO:0000259" key="2">
    <source>
        <dbReference type="Pfam" id="PF13577"/>
    </source>
</evidence>
<feature type="region of interest" description="Disordered" evidence="1">
    <location>
        <begin position="111"/>
        <end position="153"/>
    </location>
</feature>
<proteinExistence type="predicted"/>
<reference evidence="3 4" key="3">
    <citation type="journal article" date="2011" name="Nat. Chem. Biol.">
        <title>Reveromycin A biosynthesis uses RevG and RevJ for stereospecific spiroacetal formation.</title>
        <authorList>
            <person name="Takahashi S."/>
            <person name="Toyoda A."/>
            <person name="Sekiyama Y."/>
            <person name="Takagi H."/>
            <person name="Nogawa T."/>
            <person name="Uramoto M."/>
            <person name="Suzuki R."/>
            <person name="Koshino H."/>
            <person name="Kumano T."/>
            <person name="Panthee S."/>
            <person name="Dairi T."/>
            <person name="Ishikawa J."/>
            <person name="Ikeda H."/>
            <person name="Sakaki Y."/>
            <person name="Osada H."/>
        </authorList>
    </citation>
    <scope>NUCLEOTIDE SEQUENCE [LARGE SCALE GENOMIC DNA]</scope>
    <source>
        <strain evidence="3 4">SN-593</strain>
    </source>
</reference>
<evidence type="ECO:0000313" key="3">
    <source>
        <dbReference type="EMBL" id="BBA97257.1"/>
    </source>
</evidence>
<dbReference type="EMBL" id="AP018365">
    <property type="protein sequence ID" value="BBA97257.1"/>
    <property type="molecule type" value="Genomic_DNA"/>
</dbReference>
<dbReference type="Proteomes" id="UP000595703">
    <property type="component" value="Chromosome"/>
</dbReference>